<comment type="subcellular location">
    <subcellularLocation>
        <location evidence="2">Cell membrane</location>
        <topology evidence="2">Multi-pass membrane protein</topology>
    </subcellularLocation>
</comment>
<dbReference type="Gene3D" id="3.30.450.20">
    <property type="entry name" value="PAS domain"/>
    <property type="match status" value="2"/>
</dbReference>
<dbReference type="InterPro" id="IPR005467">
    <property type="entry name" value="His_kinase_dom"/>
</dbReference>
<feature type="domain" description="Histidine kinase" evidence="16">
    <location>
        <begin position="391"/>
        <end position="601"/>
    </location>
</feature>
<dbReference type="InterPro" id="IPR036890">
    <property type="entry name" value="HATPase_C_sf"/>
</dbReference>
<dbReference type="Pfam" id="PF02518">
    <property type="entry name" value="HATPase_c"/>
    <property type="match status" value="1"/>
</dbReference>
<evidence type="ECO:0000313" key="17">
    <source>
        <dbReference type="EMBL" id="GAA0619802.1"/>
    </source>
</evidence>
<dbReference type="InterPro" id="IPR003594">
    <property type="entry name" value="HATPase_dom"/>
</dbReference>
<dbReference type="PROSITE" id="PS50109">
    <property type="entry name" value="HIS_KIN"/>
    <property type="match status" value="1"/>
</dbReference>
<dbReference type="PANTHER" id="PTHR43065">
    <property type="entry name" value="SENSOR HISTIDINE KINASE"/>
    <property type="match status" value="1"/>
</dbReference>
<dbReference type="SMART" id="SM00388">
    <property type="entry name" value="HisKA"/>
    <property type="match status" value="1"/>
</dbReference>
<protein>
    <recommendedName>
        <fullName evidence="3">histidine kinase</fullName>
        <ecNumber evidence="3">2.7.13.3</ecNumber>
    </recommendedName>
</protein>
<keyword evidence="11 15" id="KW-1133">Transmembrane helix</keyword>
<dbReference type="Pfam" id="PF00512">
    <property type="entry name" value="HisKA"/>
    <property type="match status" value="1"/>
</dbReference>
<dbReference type="EC" id="2.7.13.3" evidence="3"/>
<evidence type="ECO:0000256" key="13">
    <source>
        <dbReference type="ARBA" id="ARBA00023136"/>
    </source>
</evidence>
<evidence type="ECO:0000256" key="6">
    <source>
        <dbReference type="ARBA" id="ARBA00022679"/>
    </source>
</evidence>
<evidence type="ECO:0000256" key="2">
    <source>
        <dbReference type="ARBA" id="ARBA00004651"/>
    </source>
</evidence>
<keyword evidence="7 15" id="KW-0812">Transmembrane</keyword>
<dbReference type="SUPFAM" id="SSF47384">
    <property type="entry name" value="Homodimeric domain of signal transducing histidine kinase"/>
    <property type="match status" value="1"/>
</dbReference>
<evidence type="ECO:0000256" key="3">
    <source>
        <dbReference type="ARBA" id="ARBA00012438"/>
    </source>
</evidence>
<keyword evidence="6" id="KW-0808">Transferase</keyword>
<keyword evidence="18" id="KW-1185">Reference proteome</keyword>
<dbReference type="CDD" id="cd00082">
    <property type="entry name" value="HisKA"/>
    <property type="match status" value="1"/>
</dbReference>
<evidence type="ECO:0000256" key="11">
    <source>
        <dbReference type="ARBA" id="ARBA00022989"/>
    </source>
</evidence>
<evidence type="ECO:0000256" key="1">
    <source>
        <dbReference type="ARBA" id="ARBA00000085"/>
    </source>
</evidence>
<evidence type="ECO:0000256" key="9">
    <source>
        <dbReference type="ARBA" id="ARBA00022777"/>
    </source>
</evidence>
<evidence type="ECO:0000256" key="12">
    <source>
        <dbReference type="ARBA" id="ARBA00023012"/>
    </source>
</evidence>
<dbReference type="InterPro" id="IPR004358">
    <property type="entry name" value="Sig_transdc_His_kin-like_C"/>
</dbReference>
<keyword evidence="14" id="KW-0175">Coiled coil</keyword>
<keyword evidence="4" id="KW-1003">Cell membrane</keyword>
<dbReference type="PANTHER" id="PTHR43065:SF46">
    <property type="entry name" value="C4-DICARBOXYLATE TRANSPORT SENSOR PROTEIN DCTB"/>
    <property type="match status" value="1"/>
</dbReference>
<dbReference type="PRINTS" id="PR00344">
    <property type="entry name" value="BCTRLSENSOR"/>
</dbReference>
<dbReference type="InterPro" id="IPR003661">
    <property type="entry name" value="HisK_dim/P_dom"/>
</dbReference>
<dbReference type="PIRSF" id="PIRSF036431">
    <property type="entry name" value="STHK_DctB"/>
    <property type="match status" value="1"/>
</dbReference>
<dbReference type="InterPro" id="IPR036097">
    <property type="entry name" value="HisK_dim/P_sf"/>
</dbReference>
<organism evidence="17 18">
    <name type="scientific">Brevundimonas kwangchunensis</name>
    <dbReference type="NCBI Taxonomy" id="322163"/>
    <lineage>
        <taxon>Bacteria</taxon>
        <taxon>Pseudomonadati</taxon>
        <taxon>Pseudomonadota</taxon>
        <taxon>Alphaproteobacteria</taxon>
        <taxon>Caulobacterales</taxon>
        <taxon>Caulobacteraceae</taxon>
        <taxon>Brevundimonas</taxon>
    </lineage>
</organism>
<keyword evidence="5" id="KW-0597">Phosphoprotein</keyword>
<dbReference type="EMBL" id="BAAAGA010000002">
    <property type="protein sequence ID" value="GAA0619802.1"/>
    <property type="molecule type" value="Genomic_DNA"/>
</dbReference>
<keyword evidence="10 17" id="KW-0067">ATP-binding</keyword>
<dbReference type="SUPFAM" id="SSF103190">
    <property type="entry name" value="Sensory domain-like"/>
    <property type="match status" value="1"/>
</dbReference>
<dbReference type="CDD" id="cd12914">
    <property type="entry name" value="PDC1_DGC_like"/>
    <property type="match status" value="1"/>
</dbReference>
<keyword evidence="8" id="KW-0547">Nucleotide-binding</keyword>
<dbReference type="Gene3D" id="1.10.287.130">
    <property type="match status" value="1"/>
</dbReference>
<evidence type="ECO:0000256" key="14">
    <source>
        <dbReference type="SAM" id="Coils"/>
    </source>
</evidence>
<dbReference type="Gene3D" id="3.30.565.10">
    <property type="entry name" value="Histidine kinase-like ATPase, C-terminal domain"/>
    <property type="match status" value="1"/>
</dbReference>
<dbReference type="InterPro" id="IPR029151">
    <property type="entry name" value="Sensor-like_sf"/>
</dbReference>
<feature type="coiled-coil region" evidence="14">
    <location>
        <begin position="318"/>
        <end position="382"/>
    </location>
</feature>
<evidence type="ECO:0000256" key="8">
    <source>
        <dbReference type="ARBA" id="ARBA00022741"/>
    </source>
</evidence>
<comment type="catalytic activity">
    <reaction evidence="1">
        <text>ATP + protein L-histidine = ADP + protein N-phospho-L-histidine.</text>
        <dbReference type="EC" id="2.7.13.3"/>
    </reaction>
</comment>
<evidence type="ECO:0000259" key="16">
    <source>
        <dbReference type="PROSITE" id="PS50109"/>
    </source>
</evidence>
<name>A0ABP3RWV9_9CAUL</name>
<sequence>MRILGTVRGQWRAFGVVWLIVAFAAVFAAGQVAKREAEGDALRQARAATALHAAVLRSELERHRSLPMVLAQDPDIQALLRDANPSAVDRLNRKLEGLARETRAAVIYALDTDGLALAASNWREPISFVGSDYRFRPYFHEAMRDGQASFFALGTVSNRPGLYLAKRVTDANGRALGVIVAKVEFDALEADWRASGEPTYVTDGDGVVLITTVSKWRFHTTGELGADRRRRLAVDQTAGRADLSTLPFDALTPGMISLSRDVPSDTYARVSAPIPELGWSLHLLQPAGTTITRAVLSARVLALLSVALLAGLTGVLLRRRQRAHARAVEEEAARAELERQIDLRTIELRTANDRLSHEIDERKRLEKNRQDLHDELIQANKLATLGQIAAGVAHEINQPVAAIRTHADTAGVYLQRSDADAAARQLSRIGELTERVGAITDELRAFSRKTRSGPVAVSVEAAIDGALMLAGARLRERGVTLERTPGQPDLMVKAERNRLEQVVLNLLQNAIEAVEGVPSPRILISVETKGRKVVVSVADNGPGLSETVRDRLFTPFTTDKPDGLGLGLVISRDIVAGFGGELVHDDAGPGATFRIILPGAK</sequence>
<evidence type="ECO:0000256" key="10">
    <source>
        <dbReference type="ARBA" id="ARBA00022840"/>
    </source>
</evidence>
<evidence type="ECO:0000256" key="5">
    <source>
        <dbReference type="ARBA" id="ARBA00022553"/>
    </source>
</evidence>
<comment type="caution">
    <text evidence="17">The sequence shown here is derived from an EMBL/GenBank/DDBJ whole genome shotgun (WGS) entry which is preliminary data.</text>
</comment>
<dbReference type="Gene3D" id="6.10.250.3020">
    <property type="match status" value="1"/>
</dbReference>
<proteinExistence type="predicted"/>
<keyword evidence="13 15" id="KW-0472">Membrane</keyword>
<feature type="transmembrane region" description="Helical" evidence="15">
    <location>
        <begin position="296"/>
        <end position="317"/>
    </location>
</feature>
<dbReference type="Pfam" id="PF02743">
    <property type="entry name" value="dCache_1"/>
    <property type="match status" value="1"/>
</dbReference>
<dbReference type="RefSeq" id="WP_343792134.1">
    <property type="nucleotide sequence ID" value="NZ_BAAAGA010000002.1"/>
</dbReference>
<dbReference type="InterPro" id="IPR017055">
    <property type="entry name" value="Sig_transdc_His_kinase_DctB"/>
</dbReference>
<dbReference type="SMART" id="SM00387">
    <property type="entry name" value="HATPase_c"/>
    <property type="match status" value="1"/>
</dbReference>
<evidence type="ECO:0000313" key="18">
    <source>
        <dbReference type="Proteomes" id="UP001501352"/>
    </source>
</evidence>
<dbReference type="GO" id="GO:0005524">
    <property type="term" value="F:ATP binding"/>
    <property type="evidence" value="ECO:0007669"/>
    <property type="project" value="UniProtKB-KW"/>
</dbReference>
<evidence type="ECO:0000256" key="7">
    <source>
        <dbReference type="ARBA" id="ARBA00022692"/>
    </source>
</evidence>
<evidence type="ECO:0000256" key="4">
    <source>
        <dbReference type="ARBA" id="ARBA00022475"/>
    </source>
</evidence>
<dbReference type="InterPro" id="IPR033479">
    <property type="entry name" value="dCache_1"/>
</dbReference>
<reference evidence="18" key="1">
    <citation type="journal article" date="2019" name="Int. J. Syst. Evol. Microbiol.">
        <title>The Global Catalogue of Microorganisms (GCM) 10K type strain sequencing project: providing services to taxonomists for standard genome sequencing and annotation.</title>
        <authorList>
            <consortium name="The Broad Institute Genomics Platform"/>
            <consortium name="The Broad Institute Genome Sequencing Center for Infectious Disease"/>
            <person name="Wu L."/>
            <person name="Ma J."/>
        </authorList>
    </citation>
    <scope>NUCLEOTIDE SEQUENCE [LARGE SCALE GENOMIC DNA]</scope>
    <source>
        <strain evidence="18">JCM 12928</strain>
    </source>
</reference>
<dbReference type="SUPFAM" id="SSF55874">
    <property type="entry name" value="ATPase domain of HSP90 chaperone/DNA topoisomerase II/histidine kinase"/>
    <property type="match status" value="1"/>
</dbReference>
<accession>A0ABP3RWV9</accession>
<gene>
    <name evidence="17" type="ORF">GCM10009422_14250</name>
</gene>
<keyword evidence="9" id="KW-0418">Kinase</keyword>
<evidence type="ECO:0000256" key="15">
    <source>
        <dbReference type="SAM" id="Phobius"/>
    </source>
</evidence>
<keyword evidence="12" id="KW-0902">Two-component regulatory system</keyword>
<dbReference type="Proteomes" id="UP001501352">
    <property type="component" value="Unassembled WGS sequence"/>
</dbReference>